<dbReference type="PANTHER" id="PTHR33908:SF11">
    <property type="entry name" value="MEMBRANE PROTEIN"/>
    <property type="match status" value="1"/>
</dbReference>
<feature type="transmembrane region" description="Helical" evidence="9">
    <location>
        <begin position="313"/>
        <end position="332"/>
    </location>
</feature>
<evidence type="ECO:0000313" key="12">
    <source>
        <dbReference type="Proteomes" id="UP000239936"/>
    </source>
</evidence>
<feature type="transmembrane region" description="Helical" evidence="9">
    <location>
        <begin position="362"/>
        <end position="387"/>
    </location>
</feature>
<dbReference type="Proteomes" id="UP000239936">
    <property type="component" value="Unassembled WGS sequence"/>
</dbReference>
<feature type="region of interest" description="Disordered" evidence="8">
    <location>
        <begin position="277"/>
        <end position="298"/>
    </location>
</feature>
<keyword evidence="4 11" id="KW-0808">Transferase</keyword>
<dbReference type="RefSeq" id="WP_105072877.1">
    <property type="nucleotide sequence ID" value="NZ_PPGH01000018.1"/>
</dbReference>
<dbReference type="AlphaFoldDB" id="A0A2S7XTS1"/>
<keyword evidence="5 9" id="KW-0812">Transmembrane</keyword>
<keyword evidence="12" id="KW-1185">Reference proteome</keyword>
<evidence type="ECO:0000256" key="8">
    <source>
        <dbReference type="SAM" id="MobiDB-lite"/>
    </source>
</evidence>
<evidence type="ECO:0000256" key="2">
    <source>
        <dbReference type="ARBA" id="ARBA00022475"/>
    </source>
</evidence>
<comment type="subcellular location">
    <subcellularLocation>
        <location evidence="1">Cell membrane</location>
        <topology evidence="1">Multi-pass membrane protein</topology>
    </subcellularLocation>
</comment>
<feature type="transmembrane region" description="Helical" evidence="9">
    <location>
        <begin position="338"/>
        <end position="355"/>
    </location>
</feature>
<dbReference type="Pfam" id="PF13231">
    <property type="entry name" value="PMT_2"/>
    <property type="match status" value="1"/>
</dbReference>
<dbReference type="GO" id="GO:0016763">
    <property type="term" value="F:pentosyltransferase activity"/>
    <property type="evidence" value="ECO:0007669"/>
    <property type="project" value="TreeGrafter"/>
</dbReference>
<evidence type="ECO:0000256" key="1">
    <source>
        <dbReference type="ARBA" id="ARBA00004651"/>
    </source>
</evidence>
<keyword evidence="2" id="KW-1003">Cell membrane</keyword>
<dbReference type="GO" id="GO:0009103">
    <property type="term" value="P:lipopolysaccharide biosynthetic process"/>
    <property type="evidence" value="ECO:0007669"/>
    <property type="project" value="UniProtKB-ARBA"/>
</dbReference>
<feature type="transmembrane region" description="Helical" evidence="9">
    <location>
        <begin position="183"/>
        <end position="202"/>
    </location>
</feature>
<evidence type="ECO:0000259" key="10">
    <source>
        <dbReference type="Pfam" id="PF13231"/>
    </source>
</evidence>
<proteinExistence type="predicted"/>
<keyword evidence="6 9" id="KW-1133">Transmembrane helix</keyword>
<feature type="transmembrane region" description="Helical" evidence="9">
    <location>
        <begin position="144"/>
        <end position="171"/>
    </location>
</feature>
<sequence length="524" mass="57267">MKWIIAVIAALTAWRLSIAALLPVTQDEAYYFDWARHLAWGYFDHPPGVALLGVTTWLESGSAFAARLGGISAGLITLLVLARFYRRCGLSDARDVALALLLAGTTLIGLIGGVITTPDTALMLGWALALHESERALAGDRRRWLTAGAAIGLGLLGKYTMVLIGPVVLWAIVRSDWRALRTVWPYLGAVLALVVFAPNIIWNANHDWLTMRFQLGHGLSTDVGVVATLPPAAMALGERFASVTGYLATQLAFWGLIALALVVRLNSSFFDKSPQPPFFQRGEKEPPSGAKGTLEKPPFAKGRLGGFKRHAQPLLITATLFPLGFFAVIASFSAVEANWPAVYLLTAAPLLSAWLRNQRRWLIGAALANVLLVTLYAAHAATGALPLPDALNRILRETHGFAELAQIVSTLDAPVYADRYQTTALLRFYQPQQEISQWPELSRPSEYLRGEIAPRVEPATMQQPFWLVTRRMTPPALTGFGCTTARQIFDCATLPVQEATVAPCSQPLHIWQLYRYEPSAISVP</sequence>
<dbReference type="OrthoDB" id="108054at2"/>
<evidence type="ECO:0000256" key="6">
    <source>
        <dbReference type="ARBA" id="ARBA00022989"/>
    </source>
</evidence>
<evidence type="ECO:0000256" key="7">
    <source>
        <dbReference type="ARBA" id="ARBA00023136"/>
    </source>
</evidence>
<evidence type="ECO:0000256" key="4">
    <source>
        <dbReference type="ARBA" id="ARBA00022679"/>
    </source>
</evidence>
<evidence type="ECO:0000256" key="9">
    <source>
        <dbReference type="SAM" id="Phobius"/>
    </source>
</evidence>
<comment type="caution">
    <text evidence="11">The sequence shown here is derived from an EMBL/GenBank/DDBJ whole genome shotgun (WGS) entry which is preliminary data.</text>
</comment>
<feature type="transmembrane region" description="Helical" evidence="9">
    <location>
        <begin position="96"/>
        <end position="115"/>
    </location>
</feature>
<keyword evidence="7 9" id="KW-0472">Membrane</keyword>
<dbReference type="EMBL" id="PPGH01000018">
    <property type="protein sequence ID" value="PQJ97137.1"/>
    <property type="molecule type" value="Genomic_DNA"/>
</dbReference>
<dbReference type="GO" id="GO:0005886">
    <property type="term" value="C:plasma membrane"/>
    <property type="evidence" value="ECO:0007669"/>
    <property type="project" value="UniProtKB-SubCell"/>
</dbReference>
<reference evidence="11 12" key="1">
    <citation type="submission" date="2018-01" db="EMBL/GenBank/DDBJ databases">
        <title>The complete genome sequence of Chromatium okenii LaCa, a purple sulfur bacterium with a turbulent life.</title>
        <authorList>
            <person name="Luedin S.M."/>
            <person name="Liechti N."/>
            <person name="Storelli N."/>
            <person name="Danza F."/>
            <person name="Wittwer M."/>
            <person name="Pothier J.F."/>
            <person name="Tonolla M.A."/>
        </authorList>
    </citation>
    <scope>NUCLEOTIDE SEQUENCE [LARGE SCALE GENOMIC DNA]</scope>
    <source>
        <strain evidence="11 12">LaCa</strain>
    </source>
</reference>
<accession>A0A2S7XTS1</accession>
<protein>
    <submittedName>
        <fullName evidence="11">Glycosyltransferase</fullName>
    </submittedName>
</protein>
<dbReference type="InterPro" id="IPR038731">
    <property type="entry name" value="RgtA/B/C-like"/>
</dbReference>
<gene>
    <name evidence="11" type="ORF">CXB77_03995</name>
</gene>
<dbReference type="PANTHER" id="PTHR33908">
    <property type="entry name" value="MANNOSYLTRANSFERASE YKCB-RELATED"/>
    <property type="match status" value="1"/>
</dbReference>
<feature type="domain" description="Glycosyltransferase RgtA/B/C/D-like" evidence="10">
    <location>
        <begin position="44"/>
        <end position="202"/>
    </location>
</feature>
<keyword evidence="3" id="KW-0328">Glycosyltransferase</keyword>
<evidence type="ECO:0000256" key="3">
    <source>
        <dbReference type="ARBA" id="ARBA00022676"/>
    </source>
</evidence>
<organism evidence="11 12">
    <name type="scientific">Chromatium okenii</name>
    <dbReference type="NCBI Taxonomy" id="61644"/>
    <lineage>
        <taxon>Bacteria</taxon>
        <taxon>Pseudomonadati</taxon>
        <taxon>Pseudomonadota</taxon>
        <taxon>Gammaproteobacteria</taxon>
        <taxon>Chromatiales</taxon>
        <taxon>Chromatiaceae</taxon>
        <taxon>Chromatium</taxon>
    </lineage>
</organism>
<evidence type="ECO:0000256" key="5">
    <source>
        <dbReference type="ARBA" id="ARBA00022692"/>
    </source>
</evidence>
<feature type="transmembrane region" description="Helical" evidence="9">
    <location>
        <begin position="64"/>
        <end position="84"/>
    </location>
</feature>
<dbReference type="InterPro" id="IPR050297">
    <property type="entry name" value="LipidA_mod_glycosyltrf_83"/>
</dbReference>
<evidence type="ECO:0000313" key="11">
    <source>
        <dbReference type="EMBL" id="PQJ97137.1"/>
    </source>
</evidence>
<name>A0A2S7XTS1_9GAMM</name>
<feature type="transmembrane region" description="Helical" evidence="9">
    <location>
        <begin position="243"/>
        <end position="263"/>
    </location>
</feature>